<feature type="non-terminal residue" evidence="2">
    <location>
        <position position="1"/>
    </location>
</feature>
<organism evidence="2 3">
    <name type="scientific">Pristionchus fissidentatus</name>
    <dbReference type="NCBI Taxonomy" id="1538716"/>
    <lineage>
        <taxon>Eukaryota</taxon>
        <taxon>Metazoa</taxon>
        <taxon>Ecdysozoa</taxon>
        <taxon>Nematoda</taxon>
        <taxon>Chromadorea</taxon>
        <taxon>Rhabditida</taxon>
        <taxon>Rhabditina</taxon>
        <taxon>Diplogasteromorpha</taxon>
        <taxon>Diplogasteroidea</taxon>
        <taxon>Neodiplogasteridae</taxon>
        <taxon>Pristionchus</taxon>
    </lineage>
</organism>
<feature type="compositionally biased region" description="Low complexity" evidence="1">
    <location>
        <begin position="79"/>
        <end position="89"/>
    </location>
</feature>
<comment type="caution">
    <text evidence="2">The sequence shown here is derived from an EMBL/GenBank/DDBJ whole genome shotgun (WGS) entry which is preliminary data.</text>
</comment>
<dbReference type="Proteomes" id="UP001432322">
    <property type="component" value="Unassembled WGS sequence"/>
</dbReference>
<feature type="compositionally biased region" description="Polar residues" evidence="1">
    <location>
        <begin position="44"/>
        <end position="54"/>
    </location>
</feature>
<sequence length="144" mass="15274">DKTETDKLWLCITCYRNGTTSTLEAAAEVMTSSATPIRRPTSLYMPNSTSSTPHSAAIRSPGATPVTRNAKERQSADFSTPSSKSLSTSALHDDSMNTSSPGTSAQDTQRLAAHAYCAACLLNAHAGHEYEGLLKIRERAGALA</sequence>
<protein>
    <submittedName>
        <fullName evidence="2">Uncharacterized protein</fullName>
    </submittedName>
</protein>
<dbReference type="EMBL" id="BTSY01000006">
    <property type="protein sequence ID" value="GMT31493.1"/>
    <property type="molecule type" value="Genomic_DNA"/>
</dbReference>
<accession>A0AAV5WLI3</accession>
<keyword evidence="3" id="KW-1185">Reference proteome</keyword>
<dbReference type="AlphaFoldDB" id="A0AAV5WLI3"/>
<gene>
    <name evidence="2" type="ORF">PFISCL1PPCAC_22790</name>
</gene>
<reference evidence="2" key="1">
    <citation type="submission" date="2023-10" db="EMBL/GenBank/DDBJ databases">
        <title>Genome assembly of Pristionchus species.</title>
        <authorList>
            <person name="Yoshida K."/>
            <person name="Sommer R.J."/>
        </authorList>
    </citation>
    <scope>NUCLEOTIDE SEQUENCE</scope>
    <source>
        <strain evidence="2">RS5133</strain>
    </source>
</reference>
<name>A0AAV5WLI3_9BILA</name>
<evidence type="ECO:0000256" key="1">
    <source>
        <dbReference type="SAM" id="MobiDB-lite"/>
    </source>
</evidence>
<feature type="region of interest" description="Disordered" evidence="1">
    <location>
        <begin position="31"/>
        <end position="106"/>
    </location>
</feature>
<feature type="compositionally biased region" description="Polar residues" evidence="1">
    <location>
        <begin position="96"/>
        <end position="106"/>
    </location>
</feature>
<feature type="non-terminal residue" evidence="2">
    <location>
        <position position="144"/>
    </location>
</feature>
<proteinExistence type="predicted"/>
<evidence type="ECO:0000313" key="2">
    <source>
        <dbReference type="EMBL" id="GMT31493.1"/>
    </source>
</evidence>
<evidence type="ECO:0000313" key="3">
    <source>
        <dbReference type="Proteomes" id="UP001432322"/>
    </source>
</evidence>